<keyword evidence="4" id="KW-0479">Metal-binding</keyword>
<dbReference type="InterPro" id="IPR006620">
    <property type="entry name" value="Pro_4_hyd_alph"/>
</dbReference>
<dbReference type="InterPro" id="IPR039558">
    <property type="entry name" value="TPA1/OFD1_N"/>
</dbReference>
<keyword evidence="9" id="KW-0539">Nucleus</keyword>
<keyword evidence="8" id="KW-0408">Iron</keyword>
<dbReference type="GO" id="GO:0005634">
    <property type="term" value="C:nucleus"/>
    <property type="evidence" value="ECO:0007669"/>
    <property type="project" value="UniProtKB-SubCell"/>
</dbReference>
<protein>
    <recommendedName>
        <fullName evidence="12">uS12 prolyl 3,4-dihydroxylase</fullName>
    </recommendedName>
</protein>
<reference evidence="15" key="1">
    <citation type="submission" date="2023-03" db="EMBL/GenBank/DDBJ databases">
        <title>Mating type loci evolution in Malassezia.</title>
        <authorList>
            <person name="Coelho M.A."/>
        </authorList>
    </citation>
    <scope>NUCLEOTIDE SEQUENCE</scope>
    <source>
        <strain evidence="15">CBS 9431</strain>
    </source>
</reference>
<evidence type="ECO:0000256" key="8">
    <source>
        <dbReference type="ARBA" id="ARBA00023004"/>
    </source>
</evidence>
<sequence>MADVSACFRPGVLGDAFIEEKHKEYDESVPYHHAVVDGLINDDLLRAARNEINEELHFTEKETDIYKVNQTGDLANLDGLPEEEAKRLQSVLKVRNAIYSEQFRSWIQRVTGCGALSAKKKDMSINDYRQGCHLLNHDDVISTRRVSYILYLPDPDEDWRPEWGGALELYPVKKAHCPEDIPSRVIPPRWNQYTLFAVQPGHSFHSVEEVVTPTHGRLSISGWFHRPQPGEPDFSQEEEDREAKAEKEFSSLESLSSKKWASEFEEYVDAEPPLPGSPIPSEHVRFLAHFLNPAYLTSKIQSTLFDKFGDESHLLLADFLRQDIAESLEKALRKKDEDDGLVWWAGEEKVGFDAVQIQPHGVGTHHAANASDEDKRWALAGPPHRERFATLDKTVTPRTADKVDYSQTPSPMPTLPASASDLLACLTHVLFPSVAFRHFVANITQLIPLAGRPIRARRFRPGLDYTLARSDEETVLDLTLTLTPDVVSSAKKVVRTTAKPKGLAGRKAKAPASLSKGVLSKADVGKLDAMWETGDIGGWECYLAPHEGEEDPAVYQSAASRRAKAQAEEGEGDEAQEADEADEDDEAQEAEEEADEDEDEEDDEAMDEDEDEDFDGVLLNVTPSYNTLNIVLRDEGVMRFVKYLSASAGGSRWDIAAEYTAGAAEVEMDEE</sequence>
<evidence type="ECO:0000256" key="11">
    <source>
        <dbReference type="ARBA" id="ARBA00051966"/>
    </source>
</evidence>
<comment type="similarity">
    <text evidence="3">Belongs to the TPA1 family.</text>
</comment>
<dbReference type="GO" id="GO:0009896">
    <property type="term" value="P:positive regulation of catabolic process"/>
    <property type="evidence" value="ECO:0007669"/>
    <property type="project" value="UniProtKB-ARBA"/>
</dbReference>
<dbReference type="GO" id="GO:0031418">
    <property type="term" value="F:L-ascorbic acid binding"/>
    <property type="evidence" value="ECO:0007669"/>
    <property type="project" value="UniProtKB-KW"/>
</dbReference>
<keyword evidence="6" id="KW-0223">Dioxygenase</keyword>
<name>A0AAF0JAN1_9BASI</name>
<dbReference type="GO" id="GO:0006449">
    <property type="term" value="P:regulation of translational termination"/>
    <property type="evidence" value="ECO:0007669"/>
    <property type="project" value="TreeGrafter"/>
</dbReference>
<evidence type="ECO:0000256" key="7">
    <source>
        <dbReference type="ARBA" id="ARBA00023002"/>
    </source>
</evidence>
<dbReference type="GO" id="GO:0005737">
    <property type="term" value="C:cytoplasm"/>
    <property type="evidence" value="ECO:0007669"/>
    <property type="project" value="TreeGrafter"/>
</dbReference>
<dbReference type="Gene3D" id="2.60.120.620">
    <property type="entry name" value="q2cbj1_9rhob like domain"/>
    <property type="match status" value="1"/>
</dbReference>
<proteinExistence type="inferred from homology"/>
<keyword evidence="16" id="KW-1185">Reference proteome</keyword>
<dbReference type="InterPro" id="IPR043044">
    <property type="entry name" value="TPA1/Ofd1_C"/>
</dbReference>
<feature type="compositionally biased region" description="Acidic residues" evidence="13">
    <location>
        <begin position="568"/>
        <end position="611"/>
    </location>
</feature>
<dbReference type="GeneID" id="85226635"/>
<feature type="domain" description="Prolyl 4-hydroxylase alpha subunit" evidence="14">
    <location>
        <begin position="31"/>
        <end position="225"/>
    </location>
</feature>
<evidence type="ECO:0000256" key="4">
    <source>
        <dbReference type="ARBA" id="ARBA00022723"/>
    </source>
</evidence>
<keyword evidence="7" id="KW-0560">Oxidoreductase</keyword>
<evidence type="ECO:0000256" key="6">
    <source>
        <dbReference type="ARBA" id="ARBA00022964"/>
    </source>
</evidence>
<dbReference type="SMART" id="SM00702">
    <property type="entry name" value="P4Hc"/>
    <property type="match status" value="1"/>
</dbReference>
<evidence type="ECO:0000256" key="5">
    <source>
        <dbReference type="ARBA" id="ARBA00022896"/>
    </source>
</evidence>
<dbReference type="Proteomes" id="UP001217754">
    <property type="component" value="Chromosome 5"/>
</dbReference>
<comment type="catalytic activity">
    <reaction evidence="10">
        <text>[ribosomal protein uS12]-L-proline + 2-oxoglutarate + O2 = [ribosomal protein uS12]-(3S)-3-hydroxy-L-proline + succinate + CO2</text>
        <dbReference type="Rhea" id="RHEA:54156"/>
        <dbReference type="Rhea" id="RHEA-COMP:13816"/>
        <dbReference type="Rhea" id="RHEA-COMP:13818"/>
        <dbReference type="ChEBI" id="CHEBI:15379"/>
        <dbReference type="ChEBI" id="CHEBI:16526"/>
        <dbReference type="ChEBI" id="CHEBI:16810"/>
        <dbReference type="ChEBI" id="CHEBI:30031"/>
        <dbReference type="ChEBI" id="CHEBI:50342"/>
        <dbReference type="ChEBI" id="CHEBI:85428"/>
    </reaction>
</comment>
<evidence type="ECO:0000256" key="2">
    <source>
        <dbReference type="ARBA" id="ARBA00004123"/>
    </source>
</evidence>
<dbReference type="GO" id="GO:0010604">
    <property type="term" value="P:positive regulation of macromolecule metabolic process"/>
    <property type="evidence" value="ECO:0007669"/>
    <property type="project" value="UniProtKB-ARBA"/>
</dbReference>
<evidence type="ECO:0000256" key="12">
    <source>
        <dbReference type="ARBA" id="ARBA00081607"/>
    </source>
</evidence>
<dbReference type="PANTHER" id="PTHR12117:SF0">
    <property type="entry name" value="PROLYL 3-HYDROXYLASE OGFOD1"/>
    <property type="match status" value="1"/>
</dbReference>
<evidence type="ECO:0000313" key="16">
    <source>
        <dbReference type="Proteomes" id="UP001217754"/>
    </source>
</evidence>
<evidence type="ECO:0000256" key="10">
    <source>
        <dbReference type="ARBA" id="ARBA00047444"/>
    </source>
</evidence>
<dbReference type="Gene3D" id="3.60.130.20">
    <property type="entry name" value="Oxoglutarate/iron-dependent oxygenase, C-terminal degradation domain"/>
    <property type="match status" value="1"/>
</dbReference>
<evidence type="ECO:0000256" key="3">
    <source>
        <dbReference type="ARBA" id="ARBA00007443"/>
    </source>
</evidence>
<dbReference type="Pfam" id="PF10637">
    <property type="entry name" value="Ofd1_CTDD"/>
    <property type="match status" value="1"/>
</dbReference>
<dbReference type="InterPro" id="IPR051842">
    <property type="entry name" value="uS12_prolyl_hydroxylase"/>
</dbReference>
<comment type="cofactor">
    <cofactor evidence="1">
        <name>L-ascorbate</name>
        <dbReference type="ChEBI" id="CHEBI:38290"/>
    </cofactor>
</comment>
<accession>A0AAF0JAN1</accession>
<feature type="region of interest" description="Disordered" evidence="13">
    <location>
        <begin position="552"/>
        <end position="611"/>
    </location>
</feature>
<dbReference type="Pfam" id="PF13661">
    <property type="entry name" value="2OG-FeII_Oxy_4"/>
    <property type="match status" value="1"/>
</dbReference>
<dbReference type="RefSeq" id="XP_060122899.1">
    <property type="nucleotide sequence ID" value="XM_060266916.1"/>
</dbReference>
<evidence type="ECO:0000259" key="14">
    <source>
        <dbReference type="SMART" id="SM00702"/>
    </source>
</evidence>
<evidence type="ECO:0000313" key="15">
    <source>
        <dbReference type="EMBL" id="WFD40002.1"/>
    </source>
</evidence>
<dbReference type="AlphaFoldDB" id="A0AAF0JAN1"/>
<evidence type="ECO:0000256" key="1">
    <source>
        <dbReference type="ARBA" id="ARBA00001961"/>
    </source>
</evidence>
<feature type="region of interest" description="Disordered" evidence="13">
    <location>
        <begin position="224"/>
        <end position="248"/>
    </location>
</feature>
<comment type="catalytic activity">
    <reaction evidence="11">
        <text>[ribosomal protein uS12]-(3S)-3-hydroxy-L-proline + 2-oxoglutarate + O2 = [ribosomal protein uS12]-(3S)-3,4-dihydroxy-L-proline + succinate + CO2</text>
        <dbReference type="Rhea" id="RHEA:54160"/>
        <dbReference type="Rhea" id="RHEA-COMP:13817"/>
        <dbReference type="Rhea" id="RHEA-COMP:13818"/>
        <dbReference type="ChEBI" id="CHEBI:15379"/>
        <dbReference type="ChEBI" id="CHEBI:16526"/>
        <dbReference type="ChEBI" id="CHEBI:16810"/>
        <dbReference type="ChEBI" id="CHEBI:30031"/>
        <dbReference type="ChEBI" id="CHEBI:85428"/>
        <dbReference type="ChEBI" id="CHEBI:138052"/>
    </reaction>
</comment>
<dbReference type="GO" id="GO:0005506">
    <property type="term" value="F:iron ion binding"/>
    <property type="evidence" value="ECO:0007669"/>
    <property type="project" value="InterPro"/>
</dbReference>
<dbReference type="FunFam" id="2.60.120.620:FF:000014">
    <property type="entry name" value="Prolyl 3,4-dihydroxylase TPA1"/>
    <property type="match status" value="1"/>
</dbReference>
<organism evidence="15 16">
    <name type="scientific">Malassezia japonica</name>
    <dbReference type="NCBI Taxonomy" id="223818"/>
    <lineage>
        <taxon>Eukaryota</taxon>
        <taxon>Fungi</taxon>
        <taxon>Dikarya</taxon>
        <taxon>Basidiomycota</taxon>
        <taxon>Ustilaginomycotina</taxon>
        <taxon>Malasseziomycetes</taxon>
        <taxon>Malasseziales</taxon>
        <taxon>Malasseziaceae</taxon>
        <taxon>Malassezia</taxon>
    </lineage>
</organism>
<dbReference type="EMBL" id="CP119962">
    <property type="protein sequence ID" value="WFD40002.1"/>
    <property type="molecule type" value="Genomic_DNA"/>
</dbReference>
<comment type="subcellular location">
    <subcellularLocation>
        <location evidence="2">Nucleus</location>
    </subcellularLocation>
</comment>
<dbReference type="PANTHER" id="PTHR12117">
    <property type="entry name" value="HISTONE ACETYLTRANSFERASE COMPLEX"/>
    <property type="match status" value="1"/>
</dbReference>
<gene>
    <name evidence="15" type="primary">NUA3</name>
    <name evidence="15" type="ORF">MJAP1_002984</name>
</gene>
<keyword evidence="5" id="KW-0847">Vitamin C</keyword>
<dbReference type="GO" id="GO:0031543">
    <property type="term" value="F:peptidyl-proline dioxygenase activity"/>
    <property type="evidence" value="ECO:0007669"/>
    <property type="project" value="UniProtKB-ARBA"/>
</dbReference>
<dbReference type="InterPro" id="IPR019601">
    <property type="entry name" value="Oxoglutarate/Fe-dep_Oase_C"/>
</dbReference>
<evidence type="ECO:0000256" key="13">
    <source>
        <dbReference type="SAM" id="MobiDB-lite"/>
    </source>
</evidence>
<evidence type="ECO:0000256" key="9">
    <source>
        <dbReference type="ARBA" id="ARBA00023242"/>
    </source>
</evidence>